<keyword evidence="4 6" id="KW-0472">Membrane</keyword>
<keyword evidence="3 6" id="KW-1133">Transmembrane helix</keyword>
<comment type="subcellular location">
    <subcellularLocation>
        <location evidence="1">Membrane</location>
        <topology evidence="1">Multi-pass membrane protein</topology>
    </subcellularLocation>
</comment>
<proteinExistence type="predicted"/>
<dbReference type="InterPro" id="IPR017452">
    <property type="entry name" value="GPCR_Rhodpsn_7TM"/>
</dbReference>
<feature type="domain" description="G-protein coupled receptors family 1 profile" evidence="8">
    <location>
        <begin position="54"/>
        <end position="312"/>
    </location>
</feature>
<name>A0A9J7KIF1_BRAFL</name>
<feature type="transmembrane region" description="Helical" evidence="6">
    <location>
        <begin position="75"/>
        <end position="99"/>
    </location>
</feature>
<dbReference type="PROSITE" id="PS50261">
    <property type="entry name" value="G_PROTEIN_RECEP_F2_4"/>
    <property type="match status" value="1"/>
</dbReference>
<feature type="transmembrane region" description="Helical" evidence="6">
    <location>
        <begin position="252"/>
        <end position="272"/>
    </location>
</feature>
<feature type="region of interest" description="Disordered" evidence="5">
    <location>
        <begin position="403"/>
        <end position="425"/>
    </location>
</feature>
<dbReference type="GO" id="GO:0035240">
    <property type="term" value="F:dopamine binding"/>
    <property type="evidence" value="ECO:0000318"/>
    <property type="project" value="GO_Central"/>
</dbReference>
<keyword evidence="2 6" id="KW-0812">Transmembrane</keyword>
<dbReference type="GO" id="GO:0007186">
    <property type="term" value="P:G protein-coupled receptor signaling pathway"/>
    <property type="evidence" value="ECO:0000318"/>
    <property type="project" value="GO_Central"/>
</dbReference>
<dbReference type="Gene3D" id="1.20.1070.10">
    <property type="entry name" value="Rhodopsin 7-helix transmembrane proteins"/>
    <property type="match status" value="1"/>
</dbReference>
<dbReference type="PRINTS" id="PR00965">
    <property type="entry name" value="OCULARALBNSM"/>
</dbReference>
<organism evidence="9 10">
    <name type="scientific">Branchiostoma floridae</name>
    <name type="common">Florida lancelet</name>
    <name type="synonym">Amphioxus</name>
    <dbReference type="NCBI Taxonomy" id="7739"/>
    <lineage>
        <taxon>Eukaryota</taxon>
        <taxon>Metazoa</taxon>
        <taxon>Chordata</taxon>
        <taxon>Cephalochordata</taxon>
        <taxon>Leptocardii</taxon>
        <taxon>Amphioxiformes</taxon>
        <taxon>Branchiostomatidae</taxon>
        <taxon>Branchiostoma</taxon>
    </lineage>
</organism>
<evidence type="ECO:0000256" key="2">
    <source>
        <dbReference type="ARBA" id="ARBA00022692"/>
    </source>
</evidence>
<dbReference type="GO" id="GO:0072545">
    <property type="term" value="F:L-tyrosine binding"/>
    <property type="evidence" value="ECO:0000318"/>
    <property type="project" value="GO_Central"/>
</dbReference>
<evidence type="ECO:0000259" key="8">
    <source>
        <dbReference type="PROSITE" id="PS50262"/>
    </source>
</evidence>
<dbReference type="PANTHER" id="PTHR15177:SF2">
    <property type="entry name" value="G-PROTEIN COUPLED RECEPTOR 143"/>
    <property type="match status" value="1"/>
</dbReference>
<dbReference type="OrthoDB" id="10069455at2759"/>
<dbReference type="GO" id="GO:0032438">
    <property type="term" value="P:melanosome organization"/>
    <property type="evidence" value="ECO:0000318"/>
    <property type="project" value="GO_Central"/>
</dbReference>
<keyword evidence="9" id="KW-1185">Reference proteome</keyword>
<dbReference type="PROSITE" id="PS50262">
    <property type="entry name" value="G_PROTEIN_RECEP_F1_2"/>
    <property type="match status" value="1"/>
</dbReference>
<sequence length="425" mass="47925">MASPELVSFCCVGDDHLSGWVINYQNPRYNVVCLASSVFSIVGTIVQLLPKRVTAAESMRLMRRSRDPFTSQKRIVMWLIVADLLACLGIFFRSMVWLAGGNLLSDSASPATLFCAFVGGWIQLFYITTYFWTFCYAVDVFVIMKGFNGLRCCQYNISKLWVYHLISWGMAVVLTGEGLTFLFYPSGLECEEKKEHLVPYYLSTYIPIVLVMILNPILYILSSRSVPSILKSRRGKYTDIERAIVQSVRLKFFNVVLVFFACWIPNVLNGVLIFAGDNLTAQNFVYQAVVHILWYMMAILNPLQAFLNSLVYRGWQGCHCACPWHSDFSVQSVPITPDPATSRSVTPSQDEGLSTSYESDQRASLINGNVGLLSEIDGEDEFVPLLDIACFTEYRTFADNSTNFTSSSDSWSSSEWTKLPKPQLL</sequence>
<dbReference type="GO" id="GO:0072544">
    <property type="term" value="F:L-DOPA binding"/>
    <property type="evidence" value="ECO:0000318"/>
    <property type="project" value="GO_Central"/>
</dbReference>
<dbReference type="GO" id="GO:0035643">
    <property type="term" value="F:L-DOPA receptor activity"/>
    <property type="evidence" value="ECO:0000318"/>
    <property type="project" value="GO_Central"/>
</dbReference>
<feature type="transmembrane region" description="Helical" evidence="6">
    <location>
        <begin position="160"/>
        <end position="184"/>
    </location>
</feature>
<dbReference type="RefSeq" id="XP_035664880.1">
    <property type="nucleotide sequence ID" value="XM_035808987.1"/>
</dbReference>
<dbReference type="KEGG" id="bfo:118408297"/>
<feature type="region of interest" description="Disordered" evidence="5">
    <location>
        <begin position="339"/>
        <end position="359"/>
    </location>
</feature>
<dbReference type="GO" id="GO:0005886">
    <property type="term" value="C:plasma membrane"/>
    <property type="evidence" value="ECO:0000318"/>
    <property type="project" value="GO_Central"/>
</dbReference>
<feature type="domain" description="G-protein coupled receptors family 2 profile 2" evidence="7">
    <location>
        <begin position="36"/>
        <end position="316"/>
    </location>
</feature>
<feature type="compositionally biased region" description="Low complexity" evidence="5">
    <location>
        <begin position="403"/>
        <end position="417"/>
    </location>
</feature>
<dbReference type="SUPFAM" id="SSF81321">
    <property type="entry name" value="Family A G protein-coupled receptor-like"/>
    <property type="match status" value="1"/>
</dbReference>
<evidence type="ECO:0000313" key="10">
    <source>
        <dbReference type="RefSeq" id="XP_035664879.1"/>
    </source>
</evidence>
<evidence type="ECO:0000256" key="1">
    <source>
        <dbReference type="ARBA" id="ARBA00004141"/>
    </source>
</evidence>
<evidence type="ECO:0000259" key="7">
    <source>
        <dbReference type="PROSITE" id="PS50261"/>
    </source>
</evidence>
<dbReference type="InterPro" id="IPR017981">
    <property type="entry name" value="GPCR_2-like_7TM"/>
</dbReference>
<gene>
    <name evidence="10 11" type="primary">LOC118408297</name>
</gene>
<dbReference type="InterPro" id="IPR001414">
    <property type="entry name" value="GPR143"/>
</dbReference>
<protein>
    <submittedName>
        <fullName evidence="10 11">G-protein coupled receptor 143-like isoform X1</fullName>
    </submittedName>
</protein>
<dbReference type="RefSeq" id="XP_035664879.1">
    <property type="nucleotide sequence ID" value="XM_035808986.1"/>
</dbReference>
<dbReference type="GO" id="GO:0033162">
    <property type="term" value="C:melanosome membrane"/>
    <property type="evidence" value="ECO:0000318"/>
    <property type="project" value="GO_Central"/>
</dbReference>
<feature type="transmembrane region" description="Helical" evidence="6">
    <location>
        <begin position="284"/>
        <end position="303"/>
    </location>
</feature>
<dbReference type="Proteomes" id="UP000001554">
    <property type="component" value="Unplaced"/>
</dbReference>
<evidence type="ECO:0000256" key="5">
    <source>
        <dbReference type="SAM" id="MobiDB-lite"/>
    </source>
</evidence>
<evidence type="ECO:0000256" key="4">
    <source>
        <dbReference type="ARBA" id="ARBA00023136"/>
    </source>
</evidence>
<evidence type="ECO:0000313" key="9">
    <source>
        <dbReference type="Proteomes" id="UP000001554"/>
    </source>
</evidence>
<accession>A0A9J7KIF1</accession>
<reference evidence="10 11" key="1">
    <citation type="submission" date="2025-04" db="UniProtKB">
        <authorList>
            <consortium name="RefSeq"/>
        </authorList>
    </citation>
    <scope>IDENTIFICATION</scope>
    <source>
        <strain evidence="10 11">S238N-H82</strain>
        <tissue evidence="10 11">Testes</tissue>
    </source>
</reference>
<evidence type="ECO:0000313" key="11">
    <source>
        <dbReference type="RefSeq" id="XP_035664880.1"/>
    </source>
</evidence>
<evidence type="ECO:0000256" key="3">
    <source>
        <dbReference type="ARBA" id="ARBA00022989"/>
    </source>
</evidence>
<dbReference type="Pfam" id="PF02101">
    <property type="entry name" value="Ocular_alb"/>
    <property type="match status" value="1"/>
</dbReference>
<dbReference type="AlphaFoldDB" id="A0A9J7KIF1"/>
<dbReference type="PANTHER" id="PTHR15177">
    <property type="entry name" value="G-PROTEIN COUPLED RECEPTOR 143"/>
    <property type="match status" value="1"/>
</dbReference>
<dbReference type="GeneID" id="118408297"/>
<feature type="transmembrane region" description="Helical" evidence="6">
    <location>
        <begin position="29"/>
        <end position="54"/>
    </location>
</feature>
<dbReference type="OMA" id="IWPATFC"/>
<feature type="transmembrane region" description="Helical" evidence="6">
    <location>
        <begin position="111"/>
        <end position="139"/>
    </location>
</feature>
<feature type="transmembrane region" description="Helical" evidence="6">
    <location>
        <begin position="204"/>
        <end position="221"/>
    </location>
</feature>
<dbReference type="GO" id="GO:0007166">
    <property type="term" value="P:cell surface receptor signaling pathway"/>
    <property type="evidence" value="ECO:0007669"/>
    <property type="project" value="InterPro"/>
</dbReference>
<evidence type="ECO:0000256" key="6">
    <source>
        <dbReference type="SAM" id="Phobius"/>
    </source>
</evidence>